<dbReference type="NCBIfam" id="TIGR04141">
    <property type="entry name" value="TIGR04141 family sporadically distributed protein"/>
    <property type="match status" value="1"/>
</dbReference>
<dbReference type="OrthoDB" id="740138at2"/>
<keyword evidence="2" id="KW-1185">Reference proteome</keyword>
<name>A0A6N6MA01_9FLAO</name>
<organism evidence="1 2">
    <name type="scientific">Salibacter halophilus</name>
    <dbReference type="NCBI Taxonomy" id="1803916"/>
    <lineage>
        <taxon>Bacteria</taxon>
        <taxon>Pseudomonadati</taxon>
        <taxon>Bacteroidota</taxon>
        <taxon>Flavobacteriia</taxon>
        <taxon>Flavobacteriales</taxon>
        <taxon>Salibacteraceae</taxon>
        <taxon>Salibacter</taxon>
    </lineage>
</organism>
<proteinExistence type="predicted"/>
<dbReference type="Proteomes" id="UP000435357">
    <property type="component" value="Unassembled WGS sequence"/>
</dbReference>
<dbReference type="EMBL" id="WACR01000003">
    <property type="protein sequence ID" value="KAB1065080.1"/>
    <property type="molecule type" value="Genomic_DNA"/>
</dbReference>
<accession>A0A6N6MA01</accession>
<evidence type="ECO:0000313" key="2">
    <source>
        <dbReference type="Proteomes" id="UP000435357"/>
    </source>
</evidence>
<dbReference type="AlphaFoldDB" id="A0A6N6MA01"/>
<sequence>MTQNPKIYQINRNHIDLKNKVDTESIIQTIIYTYQKKLKLKNAPKGLNLNRFEKDDISYYLYLFNTDEIISDWQGFLPEELTHNSDFTQQKLSLILFARTPIELYCVIGGNAYRMVVPFINHSFGLNTYSRIMKPESDQLSSIKSRGITGYRAGLSEHFRDNYRIIDFIKFGKIPKEINLILSSETSSLHFSFLQGKSDETIQIGVGKSFKIKKSVDFYKLHQLFSELDVISELAPSDYLSSYKEIDDQKFIREFLYPELIKNIFNDIQGLGRRNNPNIRRFEHDFSNPNDIEQFYEADSYDLKEKTKNKGYKTFKTVTNRREIYDAVLTRAVELHGENDRFNFMVFLQGARVTCVKNNKATIGASFLFHITTELNVLNRPYFLVDTKWYNLRNSFVQDLRTSALHILKTYKAPSEILTIPWDKQIVTKEGDYNLQYNGHENYFVLDTIIVDGLELCDILYYTDDTLYLTHVKYGFESKMRELHNQINISARRLKDVLGTSDKSLLEKIYYKLVEKRLSTNSMTISEFIKLFDKRIVFVLAFTSHLKDDLLVEDNIDSFTSNITKFSLVQCSSDLRADYFDLVVHQIRRSNKKTNAKNGGI</sequence>
<dbReference type="RefSeq" id="WP_151166655.1">
    <property type="nucleotide sequence ID" value="NZ_WACR01000003.1"/>
</dbReference>
<protein>
    <recommendedName>
        <fullName evidence="3">Sporadically distributed protein, TIGR04141 family</fullName>
    </recommendedName>
</protein>
<dbReference type="InterPro" id="IPR026487">
    <property type="entry name" value="CHP04141"/>
</dbReference>
<comment type="caution">
    <text evidence="1">The sequence shown here is derived from an EMBL/GenBank/DDBJ whole genome shotgun (WGS) entry which is preliminary data.</text>
</comment>
<gene>
    <name evidence="1" type="ORF">F3059_03775</name>
</gene>
<evidence type="ECO:0000313" key="1">
    <source>
        <dbReference type="EMBL" id="KAB1065080.1"/>
    </source>
</evidence>
<reference evidence="1 2" key="1">
    <citation type="submission" date="2019-09" db="EMBL/GenBank/DDBJ databases">
        <title>Genomes of Cryomorphaceae.</title>
        <authorList>
            <person name="Bowman J.P."/>
        </authorList>
    </citation>
    <scope>NUCLEOTIDE SEQUENCE [LARGE SCALE GENOMIC DNA]</scope>
    <source>
        <strain evidence="1 2">KCTC 52047</strain>
    </source>
</reference>
<dbReference type="Pfam" id="PF19614">
    <property type="entry name" value="DUF6119"/>
    <property type="match status" value="1"/>
</dbReference>
<evidence type="ECO:0008006" key="3">
    <source>
        <dbReference type="Google" id="ProtNLM"/>
    </source>
</evidence>